<feature type="active site" evidence="4">
    <location>
        <position position="13"/>
    </location>
</feature>
<proteinExistence type="predicted"/>
<accession>A0A7V8V3A7</accession>
<sequence length="192" mass="20614">MTTRPEAIVIGASSGAIEALKVIVGSLPASFPIPILIVVHIPPDRPSALVEVLRRGTLVCVSEAEDKEPVCTNRIYIAPPDYHLMVEKHFHLSLIYDEAENFSRPAIDVLFETAADAYGSDLLGIILTGANGDGSRGLQKIVEAGGRAVVQCPESALSPDMPKAAIKKCPTAEVLRLEEIADYLLQWGSIND</sequence>
<dbReference type="Gene3D" id="3.40.50.180">
    <property type="entry name" value="Methylesterase CheB, C-terminal domain"/>
    <property type="match status" value="1"/>
</dbReference>
<comment type="caution">
    <text evidence="6">The sequence shown here is derived from an EMBL/GenBank/DDBJ whole genome shotgun (WGS) entry which is preliminary data.</text>
</comment>
<dbReference type="InterPro" id="IPR035909">
    <property type="entry name" value="CheB_C"/>
</dbReference>
<dbReference type="PANTHER" id="PTHR42872:SF6">
    <property type="entry name" value="PROTEIN-GLUTAMATE METHYLESTERASE_PROTEIN-GLUTAMINE GLUTAMINASE"/>
    <property type="match status" value="1"/>
</dbReference>
<keyword evidence="4" id="KW-0145">Chemotaxis</keyword>
<dbReference type="CDD" id="cd16433">
    <property type="entry name" value="CheB"/>
    <property type="match status" value="1"/>
</dbReference>
<dbReference type="GO" id="GO:0006935">
    <property type="term" value="P:chemotaxis"/>
    <property type="evidence" value="ECO:0007669"/>
    <property type="project" value="UniProtKB-UniRule"/>
</dbReference>
<dbReference type="InterPro" id="IPR000673">
    <property type="entry name" value="Sig_transdc_resp-reg_Me-estase"/>
</dbReference>
<evidence type="ECO:0000256" key="4">
    <source>
        <dbReference type="PROSITE-ProRule" id="PRU00050"/>
    </source>
</evidence>
<dbReference type="EC" id="3.1.1.61" evidence="2"/>
<keyword evidence="7" id="KW-1185">Reference proteome</keyword>
<dbReference type="AlphaFoldDB" id="A0A7V8V3A7"/>
<evidence type="ECO:0000256" key="2">
    <source>
        <dbReference type="ARBA" id="ARBA00039140"/>
    </source>
</evidence>
<dbReference type="RefSeq" id="WP_207395633.1">
    <property type="nucleotide sequence ID" value="NZ_JABRWO010000003.1"/>
</dbReference>
<dbReference type="GO" id="GO:0008984">
    <property type="term" value="F:protein-glutamate methylesterase activity"/>
    <property type="evidence" value="ECO:0007669"/>
    <property type="project" value="UniProtKB-EC"/>
</dbReference>
<dbReference type="SUPFAM" id="SSF52738">
    <property type="entry name" value="Methylesterase CheB, C-terminal domain"/>
    <property type="match status" value="1"/>
</dbReference>
<dbReference type="GO" id="GO:0000156">
    <property type="term" value="F:phosphorelay response regulator activity"/>
    <property type="evidence" value="ECO:0007669"/>
    <property type="project" value="InterPro"/>
</dbReference>
<evidence type="ECO:0000256" key="1">
    <source>
        <dbReference type="ARBA" id="ARBA00022801"/>
    </source>
</evidence>
<keyword evidence="1 4" id="KW-0378">Hydrolase</keyword>
<dbReference type="PROSITE" id="PS50122">
    <property type="entry name" value="CHEB"/>
    <property type="match status" value="1"/>
</dbReference>
<organism evidence="6 7">
    <name type="scientific">Bremerella alba</name>
    <dbReference type="NCBI Taxonomy" id="980252"/>
    <lineage>
        <taxon>Bacteria</taxon>
        <taxon>Pseudomonadati</taxon>
        <taxon>Planctomycetota</taxon>
        <taxon>Planctomycetia</taxon>
        <taxon>Pirellulales</taxon>
        <taxon>Pirellulaceae</taxon>
        <taxon>Bremerella</taxon>
    </lineage>
</organism>
<evidence type="ECO:0000313" key="7">
    <source>
        <dbReference type="Proteomes" id="UP000551616"/>
    </source>
</evidence>
<dbReference type="Pfam" id="PF01339">
    <property type="entry name" value="CheB_methylest"/>
    <property type="match status" value="1"/>
</dbReference>
<comment type="catalytic activity">
    <reaction evidence="3">
        <text>[protein]-L-glutamate 5-O-methyl ester + H2O = L-glutamyl-[protein] + methanol + H(+)</text>
        <dbReference type="Rhea" id="RHEA:23236"/>
        <dbReference type="Rhea" id="RHEA-COMP:10208"/>
        <dbReference type="Rhea" id="RHEA-COMP:10311"/>
        <dbReference type="ChEBI" id="CHEBI:15377"/>
        <dbReference type="ChEBI" id="CHEBI:15378"/>
        <dbReference type="ChEBI" id="CHEBI:17790"/>
        <dbReference type="ChEBI" id="CHEBI:29973"/>
        <dbReference type="ChEBI" id="CHEBI:82795"/>
        <dbReference type="EC" id="3.1.1.61"/>
    </reaction>
</comment>
<feature type="active site" evidence="4">
    <location>
        <position position="133"/>
    </location>
</feature>
<dbReference type="EMBL" id="JABRWO010000003">
    <property type="protein sequence ID" value="MBA2114153.1"/>
    <property type="molecule type" value="Genomic_DNA"/>
</dbReference>
<dbReference type="Proteomes" id="UP000551616">
    <property type="component" value="Unassembled WGS sequence"/>
</dbReference>
<dbReference type="PANTHER" id="PTHR42872">
    <property type="entry name" value="PROTEIN-GLUTAMATE METHYLESTERASE/PROTEIN-GLUTAMINE GLUTAMINASE"/>
    <property type="match status" value="1"/>
</dbReference>
<reference evidence="6 7" key="1">
    <citation type="submission" date="2020-05" db="EMBL/GenBank/DDBJ databases">
        <title>Bremerella alba sp. nov., a novel planctomycete isolated from the surface of the macroalga Fucus spiralis.</title>
        <authorList>
            <person name="Godinho O."/>
            <person name="Botelho R."/>
            <person name="Albuquerque L."/>
            <person name="Wiegand S."/>
            <person name="Da Costa M.S."/>
            <person name="Lobo-Da-Cunha A."/>
            <person name="Jogler C."/>
            <person name="Lage O.M."/>
        </authorList>
    </citation>
    <scope>NUCLEOTIDE SEQUENCE [LARGE SCALE GENOMIC DNA]</scope>
    <source>
        <strain evidence="6 7">FF15</strain>
    </source>
</reference>
<name>A0A7V8V3A7_9BACT</name>
<evidence type="ECO:0000256" key="3">
    <source>
        <dbReference type="ARBA" id="ARBA00048267"/>
    </source>
</evidence>
<gene>
    <name evidence="6" type="primary">cheB_2</name>
    <name evidence="6" type="ORF">HOV93_13090</name>
</gene>
<protein>
    <recommendedName>
        <fullName evidence="2">protein-glutamate methylesterase</fullName>
        <ecNumber evidence="2">3.1.1.61</ecNumber>
    </recommendedName>
</protein>
<feature type="domain" description="CheB-type methylesterase" evidence="5">
    <location>
        <begin position="1"/>
        <end position="191"/>
    </location>
</feature>
<dbReference type="GO" id="GO:0005737">
    <property type="term" value="C:cytoplasm"/>
    <property type="evidence" value="ECO:0007669"/>
    <property type="project" value="InterPro"/>
</dbReference>
<evidence type="ECO:0000313" key="6">
    <source>
        <dbReference type="EMBL" id="MBA2114153.1"/>
    </source>
</evidence>
<feature type="active site" evidence="4">
    <location>
        <position position="40"/>
    </location>
</feature>
<evidence type="ECO:0000259" key="5">
    <source>
        <dbReference type="PROSITE" id="PS50122"/>
    </source>
</evidence>